<keyword evidence="1" id="KW-0732">Signal</keyword>
<dbReference type="EMBL" id="CP001825">
    <property type="protein sequence ID" value="ACZ41820.1"/>
    <property type="molecule type" value="Genomic_DNA"/>
</dbReference>
<dbReference type="KEGG" id="ttr:Tter_0903"/>
<dbReference type="SUPFAM" id="SSF53850">
    <property type="entry name" value="Periplasmic binding protein-like II"/>
    <property type="match status" value="1"/>
</dbReference>
<gene>
    <name evidence="4" type="ordered locus">Tter_0903</name>
</gene>
<accession>D1CFW4</accession>
<feature type="region of interest" description="Disordered" evidence="2">
    <location>
        <begin position="33"/>
        <end position="65"/>
    </location>
</feature>
<dbReference type="RefSeq" id="WP_012874855.1">
    <property type="nucleotide sequence ID" value="NC_013525.1"/>
</dbReference>
<dbReference type="eggNOG" id="COG0834">
    <property type="taxonomic scope" value="Bacteria"/>
</dbReference>
<dbReference type="InterPro" id="IPR001638">
    <property type="entry name" value="Solute-binding_3/MltF_N"/>
</dbReference>
<dbReference type="STRING" id="525904.Tter_0903"/>
<dbReference type="PANTHER" id="PTHR35936">
    <property type="entry name" value="MEMBRANE-BOUND LYTIC MUREIN TRANSGLYCOSYLASE F"/>
    <property type="match status" value="1"/>
</dbReference>
<reference evidence="5" key="1">
    <citation type="journal article" date="2010" name="Stand. Genomic Sci.">
        <title>Complete genome sequence of 'Thermobaculum terrenum' type strain (YNP1).</title>
        <authorList>
            <person name="Kiss H."/>
            <person name="Cleland D."/>
            <person name="Lapidus A."/>
            <person name="Lucas S."/>
            <person name="Glavina Del Rio T."/>
            <person name="Nolan M."/>
            <person name="Tice H."/>
            <person name="Han C."/>
            <person name="Goodwin L."/>
            <person name="Pitluck S."/>
            <person name="Liolios K."/>
            <person name="Ivanova N."/>
            <person name="Mavromatis K."/>
            <person name="Ovchinnikova G."/>
            <person name="Pati A."/>
            <person name="Chen A."/>
            <person name="Palaniappan K."/>
            <person name="Land M."/>
            <person name="Hauser L."/>
            <person name="Chang Y."/>
            <person name="Jeffries C."/>
            <person name="Lu M."/>
            <person name="Brettin T."/>
            <person name="Detter J."/>
            <person name="Goker M."/>
            <person name="Tindall B."/>
            <person name="Beck B."/>
            <person name="McDermott T."/>
            <person name="Woyke T."/>
            <person name="Bristow J."/>
            <person name="Eisen J."/>
            <person name="Markowitz V."/>
            <person name="Hugenholtz P."/>
            <person name="Kyrpides N."/>
            <person name="Klenk H."/>
            <person name="Cheng J."/>
        </authorList>
    </citation>
    <scope>NUCLEOTIDE SEQUENCE [LARGE SCALE GENOMIC DNA]</scope>
    <source>
        <strain evidence="5">ATCC BAA-798 / YNP1</strain>
    </source>
</reference>
<dbReference type="PANTHER" id="PTHR35936:SF17">
    <property type="entry name" value="ARGININE-BINDING EXTRACELLULAR PROTEIN ARTP"/>
    <property type="match status" value="1"/>
</dbReference>
<feature type="domain" description="Solute-binding protein family 3/N-terminal" evidence="3">
    <location>
        <begin position="75"/>
        <end position="302"/>
    </location>
</feature>
<evidence type="ECO:0000256" key="1">
    <source>
        <dbReference type="ARBA" id="ARBA00022729"/>
    </source>
</evidence>
<dbReference type="CDD" id="cd01004">
    <property type="entry name" value="PBP2_MidA_like"/>
    <property type="match status" value="1"/>
</dbReference>
<dbReference type="SMART" id="SM00062">
    <property type="entry name" value="PBPb"/>
    <property type="match status" value="1"/>
</dbReference>
<proteinExistence type="predicted"/>
<dbReference type="AlphaFoldDB" id="D1CFW4"/>
<dbReference type="OrthoDB" id="9775197at2"/>
<protein>
    <submittedName>
        <fullName evidence="4">Extracellular solute-binding protein family 3</fullName>
    </submittedName>
</protein>
<evidence type="ECO:0000313" key="4">
    <source>
        <dbReference type="EMBL" id="ACZ41820.1"/>
    </source>
</evidence>
<dbReference type="Pfam" id="PF00497">
    <property type="entry name" value="SBP_bac_3"/>
    <property type="match status" value="1"/>
</dbReference>
<dbReference type="Gene3D" id="3.40.190.10">
    <property type="entry name" value="Periplasmic binding protein-like II"/>
    <property type="match status" value="2"/>
</dbReference>
<dbReference type="PROSITE" id="PS51257">
    <property type="entry name" value="PROKAR_LIPOPROTEIN"/>
    <property type="match status" value="1"/>
</dbReference>
<dbReference type="HOGENOM" id="CLU_019602_18_1_0"/>
<sequence>MKKSKQAIKKSLMFPILILGLIFLIACGGQQGGATPTTGSTGTSSPSPSAQSPSPSPTTAASSPAPQLKLINDGYLTVGTDASYPPMESVDPKTGQIVGADVDLANALAKAMGLKGAKMVNNSFDTIIAALQRGKFDIIMSSMNDTPERRQQVDFVDYMTASIGIVVPSDSNIKADSYKDLCGYTISVQRGTVELDELQKVNEQCTKKMTLKTFTQDTDAWQALVSGHVDVYTSDLPVTAFHIKENPSKFKLAGEPFSAGQNYGIAVPKNRQDLKDALAKALEQIRASGEYDRILKKWGVEGAALKE</sequence>
<evidence type="ECO:0000313" key="5">
    <source>
        <dbReference type="Proteomes" id="UP000000323"/>
    </source>
</evidence>
<dbReference type="Proteomes" id="UP000000323">
    <property type="component" value="Chromosome 1"/>
</dbReference>
<evidence type="ECO:0000256" key="2">
    <source>
        <dbReference type="SAM" id="MobiDB-lite"/>
    </source>
</evidence>
<name>D1CFW4_THET1</name>
<keyword evidence="5" id="KW-1185">Reference proteome</keyword>
<evidence type="ECO:0000259" key="3">
    <source>
        <dbReference type="SMART" id="SM00062"/>
    </source>
</evidence>
<organism evidence="4 5">
    <name type="scientific">Thermobaculum terrenum (strain ATCC BAA-798 / CCMEE 7001 / YNP1)</name>
    <dbReference type="NCBI Taxonomy" id="525904"/>
    <lineage>
        <taxon>Bacteria</taxon>
        <taxon>Bacillati</taxon>
        <taxon>Chloroflexota</taxon>
        <taxon>Chloroflexia</taxon>
        <taxon>Candidatus Thermobaculales</taxon>
        <taxon>Candidatus Thermobaculaceae</taxon>
        <taxon>Thermobaculum</taxon>
    </lineage>
</organism>